<reference evidence="2" key="2">
    <citation type="submission" date="2015-01" db="EMBL/GenBank/DDBJ databases">
        <title>Evolutionary Origins and Diversification of the Mycorrhizal Mutualists.</title>
        <authorList>
            <consortium name="DOE Joint Genome Institute"/>
            <consortium name="Mycorrhizal Genomics Consortium"/>
            <person name="Kohler A."/>
            <person name="Kuo A."/>
            <person name="Nagy L.G."/>
            <person name="Floudas D."/>
            <person name="Copeland A."/>
            <person name="Barry K.W."/>
            <person name="Cichocki N."/>
            <person name="Veneault-Fourrey C."/>
            <person name="LaButti K."/>
            <person name="Lindquist E.A."/>
            <person name="Lipzen A."/>
            <person name="Lundell T."/>
            <person name="Morin E."/>
            <person name="Murat C."/>
            <person name="Riley R."/>
            <person name="Ohm R."/>
            <person name="Sun H."/>
            <person name="Tunlid A."/>
            <person name="Henrissat B."/>
            <person name="Grigoriev I.V."/>
            <person name="Hibbett D.S."/>
            <person name="Martin F."/>
        </authorList>
    </citation>
    <scope>NUCLEOTIDE SEQUENCE [LARGE SCALE GENOMIC DNA]</scope>
    <source>
        <strain evidence="2">Foug A</strain>
    </source>
</reference>
<dbReference type="Proteomes" id="UP000053989">
    <property type="component" value="Unassembled WGS sequence"/>
</dbReference>
<organism evidence="1 2">
    <name type="scientific">Scleroderma citrinum Foug A</name>
    <dbReference type="NCBI Taxonomy" id="1036808"/>
    <lineage>
        <taxon>Eukaryota</taxon>
        <taxon>Fungi</taxon>
        <taxon>Dikarya</taxon>
        <taxon>Basidiomycota</taxon>
        <taxon>Agaricomycotina</taxon>
        <taxon>Agaricomycetes</taxon>
        <taxon>Agaricomycetidae</taxon>
        <taxon>Boletales</taxon>
        <taxon>Sclerodermatineae</taxon>
        <taxon>Sclerodermataceae</taxon>
        <taxon>Scleroderma</taxon>
    </lineage>
</organism>
<dbReference type="EMBL" id="KN822045">
    <property type="protein sequence ID" value="KIM62045.1"/>
    <property type="molecule type" value="Genomic_DNA"/>
</dbReference>
<sequence length="71" mass="7836">MTWGDECTDIAGPYCKVEKPQVLGSAPRSPTGKEEPLFSSVVPDRVPAVRPTSKPTVSIHKHPRLHARELF</sequence>
<keyword evidence="2" id="KW-1185">Reference proteome</keyword>
<dbReference type="InParanoid" id="A0A0C3DN19"/>
<protein>
    <submittedName>
        <fullName evidence="1">Uncharacterized protein</fullName>
    </submittedName>
</protein>
<evidence type="ECO:0000313" key="1">
    <source>
        <dbReference type="EMBL" id="KIM62045.1"/>
    </source>
</evidence>
<evidence type="ECO:0000313" key="2">
    <source>
        <dbReference type="Proteomes" id="UP000053989"/>
    </source>
</evidence>
<accession>A0A0C3DN19</accession>
<name>A0A0C3DN19_9AGAM</name>
<proteinExistence type="predicted"/>
<reference evidence="1 2" key="1">
    <citation type="submission" date="2014-04" db="EMBL/GenBank/DDBJ databases">
        <authorList>
            <consortium name="DOE Joint Genome Institute"/>
            <person name="Kuo A."/>
            <person name="Kohler A."/>
            <person name="Nagy L.G."/>
            <person name="Floudas D."/>
            <person name="Copeland A."/>
            <person name="Barry K.W."/>
            <person name="Cichocki N."/>
            <person name="Veneault-Fourrey C."/>
            <person name="LaButti K."/>
            <person name="Lindquist E.A."/>
            <person name="Lipzen A."/>
            <person name="Lundell T."/>
            <person name="Morin E."/>
            <person name="Murat C."/>
            <person name="Sun H."/>
            <person name="Tunlid A."/>
            <person name="Henrissat B."/>
            <person name="Grigoriev I.V."/>
            <person name="Hibbett D.S."/>
            <person name="Martin F."/>
            <person name="Nordberg H.P."/>
            <person name="Cantor M.N."/>
            <person name="Hua S.X."/>
        </authorList>
    </citation>
    <scope>NUCLEOTIDE SEQUENCE [LARGE SCALE GENOMIC DNA]</scope>
    <source>
        <strain evidence="1 2">Foug A</strain>
    </source>
</reference>
<dbReference type="HOGENOM" id="CLU_2741532_0_0_1"/>
<dbReference type="AlphaFoldDB" id="A0A0C3DN19"/>
<gene>
    <name evidence="1" type="ORF">SCLCIDRAFT_1215385</name>
</gene>